<proteinExistence type="inferred from homology"/>
<dbReference type="Proteomes" id="UP000191135">
    <property type="component" value="Chromosome"/>
</dbReference>
<dbReference type="Gene3D" id="3.30.70.560">
    <property type="entry name" value="7,8-Dihydro-6-hydroxymethylpterin-pyrophosphokinase HPPK"/>
    <property type="match status" value="1"/>
</dbReference>
<feature type="domain" description="7,8-dihydro-6-hydroxymethylpterin-pyrophosphokinase" evidence="13">
    <location>
        <begin position="92"/>
        <end position="103"/>
    </location>
</feature>
<dbReference type="KEGG" id="mmed:Mame_03365"/>
<dbReference type="PANTHER" id="PTHR43071">
    <property type="entry name" value="2-AMINO-4-HYDROXY-6-HYDROXYMETHYLDIHYDROPTERIDINE PYROPHOSPHOKINASE"/>
    <property type="match status" value="1"/>
</dbReference>
<keyword evidence="7 14" id="KW-0418">Kinase</keyword>
<dbReference type="GO" id="GO:0046654">
    <property type="term" value="P:tetrahydrofolate biosynthetic process"/>
    <property type="evidence" value="ECO:0007669"/>
    <property type="project" value="UniProtKB-UniPathway"/>
</dbReference>
<evidence type="ECO:0000256" key="5">
    <source>
        <dbReference type="ARBA" id="ARBA00022679"/>
    </source>
</evidence>
<dbReference type="RefSeq" id="WP_018066497.1">
    <property type="nucleotide sequence ID" value="NZ_AQWH01000024.1"/>
</dbReference>
<evidence type="ECO:0000313" key="15">
    <source>
        <dbReference type="Proteomes" id="UP000191135"/>
    </source>
</evidence>
<evidence type="ECO:0000259" key="13">
    <source>
        <dbReference type="PROSITE" id="PS00794"/>
    </source>
</evidence>
<dbReference type="NCBIfam" id="TIGR01498">
    <property type="entry name" value="folK"/>
    <property type="match status" value="1"/>
</dbReference>
<dbReference type="STRING" id="1122214.Mame_03365"/>
<keyword evidence="9" id="KW-0289">Folate biosynthesis</keyword>
<accession>A0A1U9Z4Z5</accession>
<evidence type="ECO:0000256" key="9">
    <source>
        <dbReference type="ARBA" id="ARBA00022909"/>
    </source>
</evidence>
<evidence type="ECO:0000313" key="14">
    <source>
        <dbReference type="EMBL" id="AQZ52672.1"/>
    </source>
</evidence>
<dbReference type="AlphaFoldDB" id="A0A1U9Z4Z5"/>
<keyword evidence="5 14" id="KW-0808">Transferase</keyword>
<evidence type="ECO:0000256" key="6">
    <source>
        <dbReference type="ARBA" id="ARBA00022741"/>
    </source>
</evidence>
<evidence type="ECO:0000256" key="11">
    <source>
        <dbReference type="ARBA" id="ARBA00029766"/>
    </source>
</evidence>
<gene>
    <name evidence="14" type="primary">folK</name>
    <name evidence="14" type="ORF">Mame_03365</name>
</gene>
<dbReference type="SUPFAM" id="SSF55083">
    <property type="entry name" value="6-hydroxymethyl-7,8-dihydropterin pyrophosphokinase, HPPK"/>
    <property type="match status" value="1"/>
</dbReference>
<evidence type="ECO:0000256" key="1">
    <source>
        <dbReference type="ARBA" id="ARBA00005051"/>
    </source>
</evidence>
<dbReference type="GO" id="GO:0003848">
    <property type="term" value="F:2-amino-4-hydroxy-6-hydroxymethyldihydropteridine diphosphokinase activity"/>
    <property type="evidence" value="ECO:0007669"/>
    <property type="project" value="UniProtKB-EC"/>
</dbReference>
<organism evidence="14 15">
    <name type="scientific">Martelella mediterranea DSM 17316</name>
    <dbReference type="NCBI Taxonomy" id="1122214"/>
    <lineage>
        <taxon>Bacteria</taxon>
        <taxon>Pseudomonadati</taxon>
        <taxon>Pseudomonadota</taxon>
        <taxon>Alphaproteobacteria</taxon>
        <taxon>Hyphomicrobiales</taxon>
        <taxon>Aurantimonadaceae</taxon>
        <taxon>Martelella</taxon>
    </lineage>
</organism>
<protein>
    <recommendedName>
        <fullName evidence="4">2-amino-4-hydroxy-6-hydroxymethyldihydropteridine pyrophosphokinase</fullName>
        <ecNumber evidence="3">2.7.6.3</ecNumber>
    </recommendedName>
    <alternativeName>
        <fullName evidence="11">6-hydroxymethyl-7,8-dihydropterin pyrophosphokinase</fullName>
    </alternativeName>
    <alternativeName>
        <fullName evidence="12">7,8-dihydro-6-hydroxymethylpterin-pyrophosphokinase</fullName>
    </alternativeName>
</protein>
<dbReference type="GO" id="GO:0046656">
    <property type="term" value="P:folic acid biosynthetic process"/>
    <property type="evidence" value="ECO:0007669"/>
    <property type="project" value="UniProtKB-KW"/>
</dbReference>
<evidence type="ECO:0000256" key="8">
    <source>
        <dbReference type="ARBA" id="ARBA00022840"/>
    </source>
</evidence>
<evidence type="ECO:0000256" key="3">
    <source>
        <dbReference type="ARBA" id="ARBA00013253"/>
    </source>
</evidence>
<evidence type="ECO:0000256" key="7">
    <source>
        <dbReference type="ARBA" id="ARBA00022777"/>
    </source>
</evidence>
<comment type="similarity">
    <text evidence="2">Belongs to the HPPK family.</text>
</comment>
<dbReference type="PROSITE" id="PS00794">
    <property type="entry name" value="HPPK"/>
    <property type="match status" value="1"/>
</dbReference>
<evidence type="ECO:0000256" key="2">
    <source>
        <dbReference type="ARBA" id="ARBA00005810"/>
    </source>
</evidence>
<dbReference type="OrthoDB" id="9808041at2"/>
<dbReference type="GO" id="GO:0005524">
    <property type="term" value="F:ATP binding"/>
    <property type="evidence" value="ECO:0007669"/>
    <property type="project" value="UniProtKB-KW"/>
</dbReference>
<sequence>MSAETVRAALGLGANLGDPAAAMARALLMLDDGEDTAVAAVSKLYRTPPWGLVEQPPFINCCALVETSLPPQALMQRCLDIEKELKRVRDVRWGPRLIDIDILTYGTETLNTETVTIPHPRMLERGFVLMPLAEIAPDLAVNGRSIAEWASDADMAGIVAISDDGAWWTA</sequence>
<dbReference type="eggNOG" id="COG0801">
    <property type="taxonomic scope" value="Bacteria"/>
</dbReference>
<keyword evidence="6" id="KW-0547">Nucleotide-binding</keyword>
<name>A0A1U9Z4Z5_9HYPH</name>
<evidence type="ECO:0000256" key="10">
    <source>
        <dbReference type="ARBA" id="ARBA00029409"/>
    </source>
</evidence>
<evidence type="ECO:0000256" key="4">
    <source>
        <dbReference type="ARBA" id="ARBA00016218"/>
    </source>
</evidence>
<dbReference type="UniPathway" id="UPA00077">
    <property type="reaction ID" value="UER00155"/>
</dbReference>
<dbReference type="Pfam" id="PF01288">
    <property type="entry name" value="HPPK"/>
    <property type="match status" value="1"/>
</dbReference>
<dbReference type="EC" id="2.7.6.3" evidence="3"/>
<keyword evidence="8" id="KW-0067">ATP-binding</keyword>
<dbReference type="InterPro" id="IPR000550">
    <property type="entry name" value="Hppk"/>
</dbReference>
<dbReference type="EMBL" id="CP020330">
    <property type="protein sequence ID" value="AQZ52672.1"/>
    <property type="molecule type" value="Genomic_DNA"/>
</dbReference>
<dbReference type="GO" id="GO:0016301">
    <property type="term" value="F:kinase activity"/>
    <property type="evidence" value="ECO:0007669"/>
    <property type="project" value="UniProtKB-KW"/>
</dbReference>
<comment type="pathway">
    <text evidence="1">Cofactor biosynthesis; tetrahydrofolate biosynthesis; 2-amino-4-hydroxy-6-hydroxymethyl-7,8-dihydropteridine diphosphate from 7,8-dihydroneopterin triphosphate: step 4/4.</text>
</comment>
<evidence type="ECO:0000256" key="12">
    <source>
        <dbReference type="ARBA" id="ARBA00033413"/>
    </source>
</evidence>
<dbReference type="InterPro" id="IPR035907">
    <property type="entry name" value="Hppk_sf"/>
</dbReference>
<dbReference type="PANTHER" id="PTHR43071:SF1">
    <property type="entry name" value="2-AMINO-4-HYDROXY-6-HYDROXYMETHYLDIHYDROPTERIDINE PYROPHOSPHOKINASE"/>
    <property type="match status" value="1"/>
</dbReference>
<keyword evidence="15" id="KW-1185">Reference proteome</keyword>
<comment type="function">
    <text evidence="10">Catalyzes the transfer of pyrophosphate from adenosine triphosphate (ATP) to 6-hydroxymethyl-7,8-dihydropterin, an enzymatic step in folate biosynthesis pathway.</text>
</comment>
<dbReference type="CDD" id="cd00483">
    <property type="entry name" value="HPPK"/>
    <property type="match status" value="1"/>
</dbReference>
<reference evidence="14 15" key="1">
    <citation type="submission" date="2017-03" db="EMBL/GenBank/DDBJ databases">
        <title>Foreign affairs: Plasmid Transfer between Roseobacters and Rhizobia.</title>
        <authorList>
            <person name="Bartling P."/>
            <person name="Bunk B."/>
            <person name="Overmann J."/>
            <person name="Brinkmann H."/>
            <person name="Petersen J."/>
        </authorList>
    </citation>
    <scope>NUCLEOTIDE SEQUENCE [LARGE SCALE GENOMIC DNA]</scope>
    <source>
        <strain evidence="14 15">MACL11</strain>
    </source>
</reference>